<accession>A0AAD7M9Q1</accession>
<sequence length="89" mass="9369">MIVALAAHSTPVRPSSSSHPPLPPFGVCLTATVSAPPVRRPRMRRPHPSILPQRSVACRARAPIRLVGGYSTSRAVEVVGGTATELRPG</sequence>
<dbReference type="Proteomes" id="UP001215598">
    <property type="component" value="Unassembled WGS sequence"/>
</dbReference>
<comment type="caution">
    <text evidence="2">The sequence shown here is derived from an EMBL/GenBank/DDBJ whole genome shotgun (WGS) entry which is preliminary data.</text>
</comment>
<reference evidence="2" key="1">
    <citation type="submission" date="2023-03" db="EMBL/GenBank/DDBJ databases">
        <title>Massive genome expansion in bonnet fungi (Mycena s.s.) driven by repeated elements and novel gene families across ecological guilds.</title>
        <authorList>
            <consortium name="Lawrence Berkeley National Laboratory"/>
            <person name="Harder C.B."/>
            <person name="Miyauchi S."/>
            <person name="Viragh M."/>
            <person name="Kuo A."/>
            <person name="Thoen E."/>
            <person name="Andreopoulos B."/>
            <person name="Lu D."/>
            <person name="Skrede I."/>
            <person name="Drula E."/>
            <person name="Henrissat B."/>
            <person name="Morin E."/>
            <person name="Kohler A."/>
            <person name="Barry K."/>
            <person name="LaButti K."/>
            <person name="Morin E."/>
            <person name="Salamov A."/>
            <person name="Lipzen A."/>
            <person name="Mereny Z."/>
            <person name="Hegedus B."/>
            <person name="Baldrian P."/>
            <person name="Stursova M."/>
            <person name="Weitz H."/>
            <person name="Taylor A."/>
            <person name="Grigoriev I.V."/>
            <person name="Nagy L.G."/>
            <person name="Martin F."/>
            <person name="Kauserud H."/>
        </authorList>
    </citation>
    <scope>NUCLEOTIDE SEQUENCE</scope>
    <source>
        <strain evidence="2">CBHHK182m</strain>
    </source>
</reference>
<gene>
    <name evidence="2" type="ORF">B0H16DRAFT_1901366</name>
</gene>
<feature type="region of interest" description="Disordered" evidence="1">
    <location>
        <begin position="1"/>
        <end position="23"/>
    </location>
</feature>
<dbReference type="EMBL" id="JARKIB010000444">
    <property type="protein sequence ID" value="KAJ7707254.1"/>
    <property type="molecule type" value="Genomic_DNA"/>
</dbReference>
<proteinExistence type="predicted"/>
<name>A0AAD7M9Q1_9AGAR</name>
<dbReference type="AlphaFoldDB" id="A0AAD7M9Q1"/>
<evidence type="ECO:0000313" key="2">
    <source>
        <dbReference type="EMBL" id="KAJ7707254.1"/>
    </source>
</evidence>
<protein>
    <submittedName>
        <fullName evidence="2">Uncharacterized protein</fullName>
    </submittedName>
</protein>
<keyword evidence="3" id="KW-1185">Reference proteome</keyword>
<evidence type="ECO:0000313" key="3">
    <source>
        <dbReference type="Proteomes" id="UP001215598"/>
    </source>
</evidence>
<evidence type="ECO:0000256" key="1">
    <source>
        <dbReference type="SAM" id="MobiDB-lite"/>
    </source>
</evidence>
<feature type="compositionally biased region" description="Low complexity" evidence="1">
    <location>
        <begin position="9"/>
        <end position="19"/>
    </location>
</feature>
<organism evidence="2 3">
    <name type="scientific">Mycena metata</name>
    <dbReference type="NCBI Taxonomy" id="1033252"/>
    <lineage>
        <taxon>Eukaryota</taxon>
        <taxon>Fungi</taxon>
        <taxon>Dikarya</taxon>
        <taxon>Basidiomycota</taxon>
        <taxon>Agaricomycotina</taxon>
        <taxon>Agaricomycetes</taxon>
        <taxon>Agaricomycetidae</taxon>
        <taxon>Agaricales</taxon>
        <taxon>Marasmiineae</taxon>
        <taxon>Mycenaceae</taxon>
        <taxon>Mycena</taxon>
    </lineage>
</organism>